<dbReference type="Proteomes" id="UP000824881">
    <property type="component" value="Unassembled WGS sequence"/>
</dbReference>
<name>A0ACB7J340_PLECO</name>
<proteinExistence type="predicted"/>
<dbReference type="EMBL" id="WQMT02000004">
    <property type="protein sequence ID" value="KAG9224253.1"/>
    <property type="molecule type" value="Genomic_DNA"/>
</dbReference>
<protein>
    <submittedName>
        <fullName evidence="1">Uncharacterized protein</fullName>
    </submittedName>
</protein>
<organism evidence="1 2">
    <name type="scientific">Pleurotus cornucopiae</name>
    <name type="common">Cornucopia mushroom</name>
    <dbReference type="NCBI Taxonomy" id="5321"/>
    <lineage>
        <taxon>Eukaryota</taxon>
        <taxon>Fungi</taxon>
        <taxon>Dikarya</taxon>
        <taxon>Basidiomycota</taxon>
        <taxon>Agaricomycotina</taxon>
        <taxon>Agaricomycetes</taxon>
        <taxon>Agaricomycetidae</taxon>
        <taxon>Agaricales</taxon>
        <taxon>Pleurotineae</taxon>
        <taxon>Pleurotaceae</taxon>
        <taxon>Pleurotus</taxon>
    </lineage>
</organism>
<gene>
    <name evidence="1" type="ORF">CCMSSC00406_0004752</name>
</gene>
<keyword evidence="2" id="KW-1185">Reference proteome</keyword>
<evidence type="ECO:0000313" key="1">
    <source>
        <dbReference type="EMBL" id="KAG9224253.1"/>
    </source>
</evidence>
<comment type="caution">
    <text evidence="1">The sequence shown here is derived from an EMBL/GenBank/DDBJ whole genome shotgun (WGS) entry which is preliminary data.</text>
</comment>
<accession>A0ACB7J340</accession>
<sequence length="808" mass="90552">MPAKKVLIGFGVDVDAVAGWLGSYGGEDSPLDISRGMFAGEVGTPRLLKLFEKYSIQTTWFIPGHSLETFPTQMAAVRDAGHEIGLHGYSHENPIAMSYEQQRDILEHTFKLLTDFNHGVPPKGSVAPWWEVSKEGNDLLLERGIEYDHSGMAHDCQAYYMRDQDTWTKIDYSKEASTWMKPLQKGNETGLVCIPANWSLDDLPPMMFIKSSPNSHGWVNFYLHLSFSSHFEFRFSQIFAGEIADTPPREEEEFVFPITIHPDVSGRPHVLLMLERFIELDCTVMANPHLHDELKNSARVVAETLYGPVIGARSVNGAAVFLEVAYALPPKRFQDPEPLPTHFRYDNKEHIEEASYAVQPRNDGQAKGTPFEDKVGFGKPTENPLFLNIVAPPAFPSGRKYPVRVYIHGGFLQFGSPHSLSSQAQYVAAERSEVWVNIGYRLSAFGFLACDNPKVDGNFGFKDQWLALEFIKDNISAWEGDPSDIQITGLSAGAHSVHQMLHHASRLPPGHNAPFNSAVLQSNAILTNPRTPSELRPQYRALCKALGLDPDDPSTLATLRDPGQTPWSSITRVIETDAVGTEFGTFRGCVDGKWIAESPDPMSWQRSGGLAQGLAEKGVKSIIIGDLTEEWYLYSIAHPVPQVEDIVPNLERYFSKDLVSRMIQLHRTIPSNASPSEVQKLFGEILSNLQVHLPVRLFTRDFMKAGFPILRYEIQWTPEQNRPEGYVTHGTDRLLWALRLPVLDPRQADIARRWLDTIAKEIRDVEHGNFSGSVDKILILGKDGSLNWGHDGKWEDVIRLAEALDDNV</sequence>
<evidence type="ECO:0000313" key="2">
    <source>
        <dbReference type="Proteomes" id="UP000824881"/>
    </source>
</evidence>
<reference evidence="1 2" key="1">
    <citation type="journal article" date="2021" name="Appl. Environ. Microbiol.">
        <title>Genetic linkage and physical mapping for an oyster mushroom Pleurotus cornucopiae and QTL analysis for the trait cap color.</title>
        <authorList>
            <person name="Zhang Y."/>
            <person name="Gao W."/>
            <person name="Sonnenberg A."/>
            <person name="Chen Q."/>
            <person name="Zhang J."/>
            <person name="Huang C."/>
        </authorList>
    </citation>
    <scope>NUCLEOTIDE SEQUENCE [LARGE SCALE GENOMIC DNA]</scope>
    <source>
        <strain evidence="1">CCMSSC00406</strain>
    </source>
</reference>